<dbReference type="AlphaFoldDB" id="A0AAW0YAM1"/>
<name>A0AAW0YAM1_CHEQU</name>
<gene>
    <name evidence="1" type="ORF">OTU49_000623</name>
</gene>
<evidence type="ECO:0000313" key="1">
    <source>
        <dbReference type="EMBL" id="KAK8753602.1"/>
    </source>
</evidence>
<comment type="caution">
    <text evidence="1">The sequence shown here is derived from an EMBL/GenBank/DDBJ whole genome shotgun (WGS) entry which is preliminary data.</text>
</comment>
<proteinExistence type="predicted"/>
<keyword evidence="2" id="KW-1185">Reference proteome</keyword>
<dbReference type="EMBL" id="JARKIK010000002">
    <property type="protein sequence ID" value="KAK8753602.1"/>
    <property type="molecule type" value="Genomic_DNA"/>
</dbReference>
<protein>
    <submittedName>
        <fullName evidence="1">Uncharacterized protein</fullName>
    </submittedName>
</protein>
<reference evidence="1 2" key="1">
    <citation type="journal article" date="2024" name="BMC Genomics">
        <title>Genome assembly of redclaw crayfish (Cherax quadricarinatus) provides insights into its immune adaptation and hypoxia tolerance.</title>
        <authorList>
            <person name="Liu Z."/>
            <person name="Zheng J."/>
            <person name="Li H."/>
            <person name="Fang K."/>
            <person name="Wang S."/>
            <person name="He J."/>
            <person name="Zhou D."/>
            <person name="Weng S."/>
            <person name="Chi M."/>
            <person name="Gu Z."/>
            <person name="He J."/>
            <person name="Li F."/>
            <person name="Wang M."/>
        </authorList>
    </citation>
    <scope>NUCLEOTIDE SEQUENCE [LARGE SCALE GENOMIC DNA]</scope>
    <source>
        <strain evidence="1">ZL_2023a</strain>
    </source>
</reference>
<accession>A0AAW0YAM1</accession>
<sequence length="119" mass="13258">GGGALRTAAQSAASQAIAHLIKQLKEESEEQEKILINKCREGKEESYDERTDDDDTEYIAPAYDEIVPVINLIADKLVEANKYQEDKKGPEVPALFLLECTNTLLSQLSHPENLAHLHK</sequence>
<feature type="non-terminal residue" evidence="1">
    <location>
        <position position="1"/>
    </location>
</feature>
<evidence type="ECO:0000313" key="2">
    <source>
        <dbReference type="Proteomes" id="UP001445076"/>
    </source>
</evidence>
<feature type="non-terminal residue" evidence="1">
    <location>
        <position position="119"/>
    </location>
</feature>
<organism evidence="1 2">
    <name type="scientific">Cherax quadricarinatus</name>
    <name type="common">Australian red claw crayfish</name>
    <dbReference type="NCBI Taxonomy" id="27406"/>
    <lineage>
        <taxon>Eukaryota</taxon>
        <taxon>Metazoa</taxon>
        <taxon>Ecdysozoa</taxon>
        <taxon>Arthropoda</taxon>
        <taxon>Crustacea</taxon>
        <taxon>Multicrustacea</taxon>
        <taxon>Malacostraca</taxon>
        <taxon>Eumalacostraca</taxon>
        <taxon>Eucarida</taxon>
        <taxon>Decapoda</taxon>
        <taxon>Pleocyemata</taxon>
        <taxon>Astacidea</taxon>
        <taxon>Parastacoidea</taxon>
        <taxon>Parastacidae</taxon>
        <taxon>Cherax</taxon>
    </lineage>
</organism>
<dbReference type="Proteomes" id="UP001445076">
    <property type="component" value="Unassembled WGS sequence"/>
</dbReference>